<name>A0A7J6DAA8_9TELE</name>
<sequence length="389" mass="43151">MLLLRGFCAMADVVFRPASPSPSISLLEIKAETRLVLKSFLRQSLSIPAGERPGRIGGEYNDPHKYSASTKDKVKKDANEWDSLDEEISAAEEKKHGIKNLIKRRLKSRSSMIRRAKKDGSSDPTPNNTLEKQNQPGQSDKPSTNGTHSLPRKKEEEIFTPSSASEEEGDRKAGDKNKKKKKKLKISDILKKVSFKKEEPRPQRPASLPFKGATGVSQPEDHPASPSHPPEFYDGVAETLDRIAQKHSVKKKSPVKPEPVPSTLKDNDKEFVVQQLVQILTSEGDAINEKISANPFLRSTLSRLSYPSFAKLLDTYASQSEEPPAPAPVSPTLRRLAITMDVSRRVVTATGVQRLTGYAECYMESFAPWVRSHGGWGNIAQLDEVLECD</sequence>
<evidence type="ECO:0000313" key="3">
    <source>
        <dbReference type="EMBL" id="KAF4116071.1"/>
    </source>
</evidence>
<dbReference type="Proteomes" id="UP000579812">
    <property type="component" value="Unassembled WGS sequence"/>
</dbReference>
<dbReference type="PANTHER" id="PTHR14965">
    <property type="entry name" value="SI:CH73-248E21.1"/>
    <property type="match status" value="1"/>
</dbReference>
<feature type="region of interest" description="Disordered" evidence="2">
    <location>
        <begin position="101"/>
        <end position="234"/>
    </location>
</feature>
<keyword evidence="1" id="KW-0053">Apoptosis</keyword>
<feature type="compositionally biased region" description="Polar residues" evidence="2">
    <location>
        <begin position="122"/>
        <end position="148"/>
    </location>
</feature>
<dbReference type="AlphaFoldDB" id="A0A7J6DAA8"/>
<dbReference type="GO" id="GO:0006915">
    <property type="term" value="P:apoptotic process"/>
    <property type="evidence" value="ECO:0007669"/>
    <property type="project" value="UniProtKB-KW"/>
</dbReference>
<proteinExistence type="predicted"/>
<evidence type="ECO:0000256" key="2">
    <source>
        <dbReference type="SAM" id="MobiDB-lite"/>
    </source>
</evidence>
<feature type="compositionally biased region" description="Basic and acidic residues" evidence="2">
    <location>
        <begin position="185"/>
        <end position="202"/>
    </location>
</feature>
<gene>
    <name evidence="3" type="ORF">G5714_003560</name>
</gene>
<feature type="compositionally biased region" description="Basic residues" evidence="2">
    <location>
        <begin position="245"/>
        <end position="254"/>
    </location>
</feature>
<protein>
    <submittedName>
        <fullName evidence="3">Uncharacterized protein</fullName>
    </submittedName>
</protein>
<reference evidence="3 4" key="1">
    <citation type="submission" date="2020-04" db="EMBL/GenBank/DDBJ databases">
        <title>Chromosome-level genome assembly of a cyprinid fish Onychostoma macrolepis by integration of Nanopore Sequencing, Bionano and Hi-C technology.</title>
        <authorList>
            <person name="Wang D."/>
        </authorList>
    </citation>
    <scope>NUCLEOTIDE SEQUENCE [LARGE SCALE GENOMIC DNA]</scope>
    <source>
        <strain evidence="3">SWU-2019</strain>
        <tissue evidence="3">Muscle</tissue>
    </source>
</reference>
<evidence type="ECO:0000313" key="4">
    <source>
        <dbReference type="Proteomes" id="UP000579812"/>
    </source>
</evidence>
<feature type="compositionally biased region" description="Basic and acidic residues" evidence="2">
    <location>
        <begin position="61"/>
        <end position="73"/>
    </location>
</feature>
<dbReference type="EMBL" id="JAAMOB010000003">
    <property type="protein sequence ID" value="KAF4116071.1"/>
    <property type="molecule type" value="Genomic_DNA"/>
</dbReference>
<accession>A0A7J6DAA8</accession>
<dbReference type="PANTHER" id="PTHR14965:SF2">
    <property type="entry name" value="BCL-2-LIKE PROTEIN 12"/>
    <property type="match status" value="1"/>
</dbReference>
<evidence type="ECO:0000256" key="1">
    <source>
        <dbReference type="ARBA" id="ARBA00022703"/>
    </source>
</evidence>
<dbReference type="OrthoDB" id="9948760at2759"/>
<feature type="compositionally biased region" description="Basic residues" evidence="2">
    <location>
        <begin position="101"/>
        <end position="117"/>
    </location>
</feature>
<dbReference type="GO" id="GO:2001236">
    <property type="term" value="P:regulation of extrinsic apoptotic signaling pathway"/>
    <property type="evidence" value="ECO:0007669"/>
    <property type="project" value="TreeGrafter"/>
</dbReference>
<organism evidence="3 4">
    <name type="scientific">Onychostoma macrolepis</name>
    <dbReference type="NCBI Taxonomy" id="369639"/>
    <lineage>
        <taxon>Eukaryota</taxon>
        <taxon>Metazoa</taxon>
        <taxon>Chordata</taxon>
        <taxon>Craniata</taxon>
        <taxon>Vertebrata</taxon>
        <taxon>Euteleostomi</taxon>
        <taxon>Actinopterygii</taxon>
        <taxon>Neopterygii</taxon>
        <taxon>Teleostei</taxon>
        <taxon>Ostariophysi</taxon>
        <taxon>Cypriniformes</taxon>
        <taxon>Cyprinidae</taxon>
        <taxon>Acrossocheilinae</taxon>
        <taxon>Onychostoma</taxon>
    </lineage>
</organism>
<comment type="caution">
    <text evidence="3">The sequence shown here is derived from an EMBL/GenBank/DDBJ whole genome shotgun (WGS) entry which is preliminary data.</text>
</comment>
<keyword evidence="4" id="KW-1185">Reference proteome</keyword>
<feature type="region of interest" description="Disordered" evidence="2">
    <location>
        <begin position="245"/>
        <end position="264"/>
    </location>
</feature>
<feature type="region of interest" description="Disordered" evidence="2">
    <location>
        <begin position="48"/>
        <end position="73"/>
    </location>
</feature>